<name>A0A6G7WF06_9LACT</name>
<protein>
    <submittedName>
        <fullName evidence="1">DUF72 domain-containing protein</fullName>
    </submittedName>
</protein>
<evidence type="ECO:0000313" key="1">
    <source>
        <dbReference type="EMBL" id="QIK50823.1"/>
    </source>
</evidence>
<dbReference type="EMBL" id="CP049889">
    <property type="protein sequence ID" value="QIK50823.1"/>
    <property type="molecule type" value="Genomic_DNA"/>
</dbReference>
<accession>A0A6G7WF06</accession>
<proteinExistence type="predicted"/>
<dbReference type="RefSeq" id="WP_166061861.1">
    <property type="nucleotide sequence ID" value="NZ_CP049889.1"/>
</dbReference>
<dbReference type="PANTHER" id="PTHR30348">
    <property type="entry name" value="UNCHARACTERIZED PROTEIN YECE"/>
    <property type="match status" value="1"/>
</dbReference>
<dbReference type="SUPFAM" id="SSF117396">
    <property type="entry name" value="TM1631-like"/>
    <property type="match status" value="1"/>
</dbReference>
<gene>
    <name evidence="1" type="ORF">G7058_01420</name>
</gene>
<dbReference type="KEGG" id="jpo:G7058_01420"/>
<dbReference type="Proteomes" id="UP000501830">
    <property type="component" value="Chromosome"/>
</dbReference>
<dbReference type="InterPro" id="IPR036520">
    <property type="entry name" value="UPF0759_sf"/>
</dbReference>
<dbReference type="AlphaFoldDB" id="A0A6G7WF06"/>
<reference evidence="1 2" key="1">
    <citation type="journal article" date="2017" name="Int. J. Syst. Evol. Microbiol.">
        <title>Jeotgalibaca porci sp. nov. and Jeotgalibaca arthritidis sp. nov., isolated from pigs, and emended description of the genus Jeotgalibaca.</title>
        <authorList>
            <person name="Zamora L."/>
            <person name="Perez-Sancho M."/>
            <person name="Dominguez L."/>
            <person name="Fernandez-Garayzabal J.F."/>
            <person name="Vela A.I."/>
        </authorList>
    </citation>
    <scope>NUCLEOTIDE SEQUENCE [LARGE SCALE GENOMIC DNA]</scope>
    <source>
        <strain evidence="1 2">CCUG 69148</strain>
    </source>
</reference>
<organism evidence="1 2">
    <name type="scientific">Jeotgalibaca porci</name>
    <dbReference type="NCBI Taxonomy" id="1868793"/>
    <lineage>
        <taxon>Bacteria</taxon>
        <taxon>Bacillati</taxon>
        <taxon>Bacillota</taxon>
        <taxon>Bacilli</taxon>
        <taxon>Lactobacillales</taxon>
        <taxon>Carnobacteriaceae</taxon>
        <taxon>Jeotgalibaca</taxon>
    </lineage>
</organism>
<sequence>MITIGLTGWSDHETIAPDQKRKLPDYASHFPVVELDTSFYAIPSEKNVQRWGALTPEEFQFVPKAYGPMTTHARRPDETRSLDELFTLYLKAFRPMVESNKVKAFLFQFPPLFSCVRENVDYLRKVRELMGDLPIAIEFRHKSWFAEEFKEGTLQFLSDMHFINVVVDQPQTPDNSVPFVPVVTNTDLAFMRLHGRNYAGWLGDDAIDWRTFRTLYDYPEEELAFLKEAVLDLAKDAKDVTVIFNNNSGGHAAPNAKALQKMLGLEFRGLAPQQLNLFE</sequence>
<dbReference type="GeneID" id="94551916"/>
<evidence type="ECO:0000313" key="2">
    <source>
        <dbReference type="Proteomes" id="UP000501830"/>
    </source>
</evidence>
<dbReference type="Pfam" id="PF01904">
    <property type="entry name" value="DUF72"/>
    <property type="match status" value="1"/>
</dbReference>
<keyword evidence="2" id="KW-1185">Reference proteome</keyword>
<dbReference type="Gene3D" id="3.20.20.410">
    <property type="entry name" value="Protein of unknown function UPF0759"/>
    <property type="match status" value="1"/>
</dbReference>
<dbReference type="PANTHER" id="PTHR30348:SF13">
    <property type="entry name" value="UPF0759 PROTEIN YUNF"/>
    <property type="match status" value="1"/>
</dbReference>
<dbReference type="InterPro" id="IPR002763">
    <property type="entry name" value="DUF72"/>
</dbReference>